<comment type="similarity">
    <text evidence="1">Belongs to the UreD family.</text>
</comment>
<sequence>MSVLHIKLQNAHLVKHYQKGMQRLLELPIKFGEDCSQNKHNEFFAYLSTLGGGLVGGDSYFQCFEVENTKATLQSQSNQKIYKGASTLNTEIKVDDNSVLVFHNDANIFYKNSDFKSKACVFAQENSKLFYLDGGYLGYANGDFKASMLFRLYINNKLALNDVFSYEDKTNLLSLYSYEYFYTIIIRANIQIESLHNDEIIMHTSTINDNQIVRILAKDNDIALKHINEIKLKFLQGVDMNVVITR</sequence>
<accession>A0ABS7WR93</accession>
<name>A0ABS7WR93_9BACT</name>
<dbReference type="RefSeq" id="WP_224325286.1">
    <property type="nucleotide sequence ID" value="NZ_JACGBB010000006.1"/>
</dbReference>
<evidence type="ECO:0000256" key="2">
    <source>
        <dbReference type="ARBA" id="ARBA00023186"/>
    </source>
</evidence>
<evidence type="ECO:0000313" key="4">
    <source>
        <dbReference type="Proteomes" id="UP000786183"/>
    </source>
</evidence>
<dbReference type="InterPro" id="IPR002669">
    <property type="entry name" value="UreD"/>
</dbReference>
<keyword evidence="4" id="KW-1185">Reference proteome</keyword>
<dbReference type="EMBL" id="JACGBB010000006">
    <property type="protein sequence ID" value="MBZ7987266.1"/>
    <property type="molecule type" value="Genomic_DNA"/>
</dbReference>
<comment type="caution">
    <text evidence="3">The sequence shown here is derived from an EMBL/GenBank/DDBJ whole genome shotgun (WGS) entry which is preliminary data.</text>
</comment>
<gene>
    <name evidence="3" type="ORF">AVCANL283_03955</name>
</gene>
<dbReference type="Pfam" id="PF01774">
    <property type="entry name" value="UreD"/>
    <property type="match status" value="1"/>
</dbReference>
<keyword evidence="2" id="KW-0143">Chaperone</keyword>
<evidence type="ECO:0000256" key="1">
    <source>
        <dbReference type="ARBA" id="ARBA00007177"/>
    </source>
</evidence>
<organism evidence="3 4">
    <name type="scientific">Campylobacter canadensis</name>
    <dbReference type="NCBI Taxonomy" id="449520"/>
    <lineage>
        <taxon>Bacteria</taxon>
        <taxon>Pseudomonadati</taxon>
        <taxon>Campylobacterota</taxon>
        <taxon>Epsilonproteobacteria</taxon>
        <taxon>Campylobacterales</taxon>
        <taxon>Campylobacteraceae</taxon>
        <taxon>Campylobacter</taxon>
    </lineage>
</organism>
<evidence type="ECO:0000313" key="3">
    <source>
        <dbReference type="EMBL" id="MBZ7987266.1"/>
    </source>
</evidence>
<proteinExistence type="inferred from homology"/>
<protein>
    <submittedName>
        <fullName evidence="3">Urease accessory protein UreD</fullName>
    </submittedName>
</protein>
<dbReference type="PANTHER" id="PTHR33643">
    <property type="entry name" value="UREASE ACCESSORY PROTEIN D"/>
    <property type="match status" value="1"/>
</dbReference>
<reference evidence="3 4" key="1">
    <citation type="submission" date="2020-07" db="EMBL/GenBank/DDBJ databases">
        <title>Transfer of Campylobacter canadensis to the novel genus Avispirillum gen. nov., that also includes two novel species recovered from migratory waterfowl: Avispirillum anseris sp. nov. and Avispirillum brantae sp. nov.</title>
        <authorList>
            <person name="Miller W.G."/>
            <person name="Chapman M.H."/>
            <person name="Yee E."/>
            <person name="Inglis G.D."/>
        </authorList>
    </citation>
    <scope>NUCLEOTIDE SEQUENCE [LARGE SCALE GENOMIC DNA]</scope>
    <source>
        <strain evidence="3 4">L283</strain>
    </source>
</reference>
<dbReference type="PANTHER" id="PTHR33643:SF1">
    <property type="entry name" value="UREASE ACCESSORY PROTEIN D"/>
    <property type="match status" value="1"/>
</dbReference>
<dbReference type="Proteomes" id="UP000786183">
    <property type="component" value="Unassembled WGS sequence"/>
</dbReference>